<dbReference type="InterPro" id="IPR036397">
    <property type="entry name" value="RNaseH_sf"/>
</dbReference>
<keyword evidence="6" id="KW-1185">Reference proteome</keyword>
<feature type="domain" description="Exonuclease" evidence="4">
    <location>
        <begin position="5"/>
        <end position="176"/>
    </location>
</feature>
<dbReference type="Pfam" id="PF00929">
    <property type="entry name" value="RNase_T"/>
    <property type="match status" value="1"/>
</dbReference>
<dbReference type="InterPro" id="IPR013520">
    <property type="entry name" value="Ribonucl_H"/>
</dbReference>
<dbReference type="EMBL" id="MW394467">
    <property type="protein sequence ID" value="QQO40405.1"/>
    <property type="molecule type" value="Genomic_DNA"/>
</dbReference>
<dbReference type="PANTHER" id="PTHR30231">
    <property type="entry name" value="DNA POLYMERASE III SUBUNIT EPSILON"/>
    <property type="match status" value="1"/>
</dbReference>
<proteinExistence type="predicted"/>
<dbReference type="SMART" id="SM00479">
    <property type="entry name" value="EXOIII"/>
    <property type="match status" value="1"/>
</dbReference>
<sequence>MNYSQIVVIDFETTGLNPQTDYPTEIAIDVYERVGLGGFTLRTSIQRLIELPQGVEIPAKITELTGLTTEKVRAEGVHKGEILDFLENEVNHDALFVAHNANFDLGFLYYHFGVEPLNFLCTRTIEVLTDPHFSASLKDAYKRYYPVSTNEQTHRASDDTKMTYELLEGQLRYGVNVEFFVNLMVNMPDRELKFVPVEATVLDFTKKYVSRSEYEKLQKELEGLRKAAKQ</sequence>
<dbReference type="GO" id="GO:0008408">
    <property type="term" value="F:3'-5' exonuclease activity"/>
    <property type="evidence" value="ECO:0007669"/>
    <property type="project" value="TreeGrafter"/>
</dbReference>
<gene>
    <name evidence="5" type="primary">60</name>
    <name evidence="5" type="ORF">268TH004_60</name>
</gene>
<evidence type="ECO:0000256" key="3">
    <source>
        <dbReference type="ARBA" id="ARBA00022839"/>
    </source>
</evidence>
<protein>
    <submittedName>
        <fullName evidence="5">DnaQ-like DNA polymerase III subunit</fullName>
    </submittedName>
</protein>
<dbReference type="SUPFAM" id="SSF53098">
    <property type="entry name" value="Ribonuclease H-like"/>
    <property type="match status" value="1"/>
</dbReference>
<keyword evidence="1" id="KW-0540">Nuclease</keyword>
<keyword evidence="2" id="KW-0378">Hydrolase</keyword>
<evidence type="ECO:0000256" key="1">
    <source>
        <dbReference type="ARBA" id="ARBA00022722"/>
    </source>
</evidence>
<dbReference type="Gene3D" id="3.30.420.10">
    <property type="entry name" value="Ribonuclease H-like superfamily/Ribonuclease H"/>
    <property type="match status" value="1"/>
</dbReference>
<dbReference type="GO" id="GO:0003676">
    <property type="term" value="F:nucleic acid binding"/>
    <property type="evidence" value="ECO:0007669"/>
    <property type="project" value="InterPro"/>
</dbReference>
<name>A0A7T7ZAN7_9CAUD</name>
<evidence type="ECO:0000259" key="4">
    <source>
        <dbReference type="SMART" id="SM00479"/>
    </source>
</evidence>
<dbReference type="PANTHER" id="PTHR30231:SF4">
    <property type="entry name" value="PROTEIN NEN2"/>
    <property type="match status" value="1"/>
</dbReference>
<dbReference type="CDD" id="cd06127">
    <property type="entry name" value="DEDDh"/>
    <property type="match status" value="1"/>
</dbReference>
<keyword evidence="3" id="KW-0269">Exonuclease</keyword>
<dbReference type="InterPro" id="IPR012337">
    <property type="entry name" value="RNaseH-like_sf"/>
</dbReference>
<organism evidence="5 6">
    <name type="scientific">Bacillus phage 268TH004</name>
    <dbReference type="NCBI Taxonomy" id="2801523"/>
    <lineage>
        <taxon>Viruses</taxon>
        <taxon>Duplodnaviria</taxon>
        <taxon>Heunggongvirae</taxon>
        <taxon>Uroviricota</taxon>
        <taxon>Caudoviricetes</taxon>
        <taxon>Ehrlichviridae</taxon>
        <taxon>Gettysburgvirus</taxon>
        <taxon>Gettysburgvirus gv268TH004</taxon>
    </lineage>
</organism>
<accession>A0A7T7ZAN7</accession>
<reference evidence="5 6" key="1">
    <citation type="submission" date="2020-12" db="EMBL/GenBank/DDBJ databases">
        <authorList>
            <person name="Goubet-McCall L."/>
            <person name="Delesalle V.A."/>
            <person name="Krukonis G.P."/>
        </authorList>
    </citation>
    <scope>NUCLEOTIDE SEQUENCE [LARGE SCALE GENOMIC DNA]</scope>
</reference>
<dbReference type="Proteomes" id="UP000595376">
    <property type="component" value="Segment"/>
</dbReference>
<evidence type="ECO:0000256" key="2">
    <source>
        <dbReference type="ARBA" id="ARBA00022801"/>
    </source>
</evidence>
<evidence type="ECO:0000313" key="5">
    <source>
        <dbReference type="EMBL" id="QQO40405.1"/>
    </source>
</evidence>
<evidence type="ECO:0000313" key="6">
    <source>
        <dbReference type="Proteomes" id="UP000595376"/>
    </source>
</evidence>